<dbReference type="InterPro" id="IPR053139">
    <property type="entry name" value="Surface_bspA-like"/>
</dbReference>
<feature type="compositionally biased region" description="Basic and acidic residues" evidence="1">
    <location>
        <begin position="24"/>
        <end position="33"/>
    </location>
</feature>
<dbReference type="InterPro" id="IPR026906">
    <property type="entry name" value="LRR_5"/>
</dbReference>
<name>A0A9W6ZWA3_9STRA</name>
<feature type="region of interest" description="Disordered" evidence="1">
    <location>
        <begin position="24"/>
        <end position="43"/>
    </location>
</feature>
<dbReference type="Gene3D" id="3.80.10.10">
    <property type="entry name" value="Ribonuclease Inhibitor"/>
    <property type="match status" value="1"/>
</dbReference>
<keyword evidence="3" id="KW-1185">Reference proteome</keyword>
<dbReference type="SUPFAM" id="SSF52058">
    <property type="entry name" value="L domain-like"/>
    <property type="match status" value="1"/>
</dbReference>
<evidence type="ECO:0000256" key="1">
    <source>
        <dbReference type="SAM" id="MobiDB-lite"/>
    </source>
</evidence>
<dbReference type="InterPro" id="IPR032675">
    <property type="entry name" value="LRR_dom_sf"/>
</dbReference>
<comment type="caution">
    <text evidence="2">The sequence shown here is derived from an EMBL/GenBank/DDBJ whole genome shotgun (WGS) entry which is preliminary data.</text>
</comment>
<dbReference type="EMBL" id="BRXY01000052">
    <property type="protein sequence ID" value="GMH58283.1"/>
    <property type="molecule type" value="Genomic_DNA"/>
</dbReference>
<organism evidence="2 3">
    <name type="scientific">Triparma strigata</name>
    <dbReference type="NCBI Taxonomy" id="1606541"/>
    <lineage>
        <taxon>Eukaryota</taxon>
        <taxon>Sar</taxon>
        <taxon>Stramenopiles</taxon>
        <taxon>Ochrophyta</taxon>
        <taxon>Bolidophyceae</taxon>
        <taxon>Parmales</taxon>
        <taxon>Triparmaceae</taxon>
        <taxon>Triparma</taxon>
    </lineage>
</organism>
<reference evidence="3" key="1">
    <citation type="journal article" date="2023" name="Commun. Biol.">
        <title>Genome analysis of Parmales, the sister group of diatoms, reveals the evolutionary specialization of diatoms from phago-mixotrophs to photoautotrophs.</title>
        <authorList>
            <person name="Ban H."/>
            <person name="Sato S."/>
            <person name="Yoshikawa S."/>
            <person name="Yamada K."/>
            <person name="Nakamura Y."/>
            <person name="Ichinomiya M."/>
            <person name="Sato N."/>
            <person name="Blanc-Mathieu R."/>
            <person name="Endo H."/>
            <person name="Kuwata A."/>
            <person name="Ogata H."/>
        </authorList>
    </citation>
    <scope>NUCLEOTIDE SEQUENCE [LARGE SCALE GENOMIC DNA]</scope>
    <source>
        <strain evidence="3">NIES 3701</strain>
    </source>
</reference>
<dbReference type="Pfam" id="PF13306">
    <property type="entry name" value="LRR_5"/>
    <property type="match status" value="1"/>
</dbReference>
<accession>A0A9W6ZWA3</accession>
<dbReference type="PANTHER" id="PTHR45661">
    <property type="entry name" value="SURFACE ANTIGEN"/>
    <property type="match status" value="1"/>
</dbReference>
<dbReference type="Proteomes" id="UP001165085">
    <property type="component" value="Unassembled WGS sequence"/>
</dbReference>
<gene>
    <name evidence="2" type="ORF">TrST_g9598</name>
</gene>
<proteinExistence type="predicted"/>
<dbReference type="AlphaFoldDB" id="A0A9W6ZWA3"/>
<dbReference type="PANTHER" id="PTHR45661:SF3">
    <property type="entry name" value="IG-LIKE DOMAIN-CONTAINING PROTEIN"/>
    <property type="match status" value="1"/>
</dbReference>
<evidence type="ECO:0000313" key="2">
    <source>
        <dbReference type="EMBL" id="GMH58283.1"/>
    </source>
</evidence>
<evidence type="ECO:0000313" key="3">
    <source>
        <dbReference type="Proteomes" id="UP001165085"/>
    </source>
</evidence>
<sequence length="282" mass="31710">MTICGLLKRLFTVMTRQKIKTGDGDDVGKHFNEEGENNNPAAGPAVTKRTLHDFFYTDDWRRLFIENAPLDTLMTMRLLCKDWRRVVDKFIDGMIESSGMIVVRGNDLSCDEAFAQEERRSLVTQVVFLLNITKVGDRACSRANLVVVDIPEGVEYIGYRSFMYCSSLTTVSFPTTLRLIGVGAFQICSSLDNVDLLHTQLQELGDLAFEDCSELKSMTIPDSLQTLGEGVFNCCLKLVPFLIDVSYTQEYDPKQKVIVPSNDLTKSAAIRKGRCERLGLTY</sequence>
<protein>
    <submittedName>
        <fullName evidence="2">Uncharacterized protein</fullName>
    </submittedName>
</protein>